<reference evidence="3 4" key="1">
    <citation type="submission" date="2019-11" db="EMBL/GenBank/DDBJ databases">
        <title>Novel species isolated from a subtropical stream in China.</title>
        <authorList>
            <person name="Lu H."/>
        </authorList>
    </citation>
    <scope>NUCLEOTIDE SEQUENCE [LARGE SCALE GENOMIC DNA]</scope>
    <source>
        <strain evidence="3 4">FT25W</strain>
    </source>
</reference>
<dbReference type="Pfam" id="PF12680">
    <property type="entry name" value="SnoaL_2"/>
    <property type="match status" value="1"/>
</dbReference>
<evidence type="ECO:0000256" key="1">
    <source>
        <dbReference type="SAM" id="SignalP"/>
    </source>
</evidence>
<name>A0A6L5QFR6_9BURK</name>
<evidence type="ECO:0000313" key="4">
    <source>
        <dbReference type="Proteomes" id="UP000481037"/>
    </source>
</evidence>
<evidence type="ECO:0000259" key="2">
    <source>
        <dbReference type="Pfam" id="PF12680"/>
    </source>
</evidence>
<dbReference type="InterPro" id="IPR037401">
    <property type="entry name" value="SnoaL-like"/>
</dbReference>
<dbReference type="InterPro" id="IPR032710">
    <property type="entry name" value="NTF2-like_dom_sf"/>
</dbReference>
<dbReference type="RefSeq" id="WP_154360959.1">
    <property type="nucleotide sequence ID" value="NZ_WKJM01000008.1"/>
</dbReference>
<protein>
    <submittedName>
        <fullName evidence="3">Nuclear transport factor 2 family protein</fullName>
    </submittedName>
</protein>
<proteinExistence type="predicted"/>
<gene>
    <name evidence="3" type="ORF">GJ697_12205</name>
</gene>
<dbReference type="EMBL" id="WKJM01000008">
    <property type="protein sequence ID" value="MRX08603.1"/>
    <property type="molecule type" value="Genomic_DNA"/>
</dbReference>
<feature type="signal peptide" evidence="1">
    <location>
        <begin position="1"/>
        <end position="18"/>
    </location>
</feature>
<keyword evidence="1" id="KW-0732">Signal</keyword>
<sequence length="139" mass="15368">MKKFIAIGAMLIASLAQAQATDEVAVAQQAINRHFDIWNDRNAAHWDAKLPQVYTADVLVADYGGLATGYADIRRLLERVQADHPGFVFTPAPVAWNHGLGRVTWGYGPKDNPNQVHGEDIFTIKDGKLASLRVFIDKQ</sequence>
<dbReference type="Proteomes" id="UP000481037">
    <property type="component" value="Unassembled WGS sequence"/>
</dbReference>
<organism evidence="3 4">
    <name type="scientific">Duganella alba</name>
    <dbReference type="NCBI Taxonomy" id="2666081"/>
    <lineage>
        <taxon>Bacteria</taxon>
        <taxon>Pseudomonadati</taxon>
        <taxon>Pseudomonadota</taxon>
        <taxon>Betaproteobacteria</taxon>
        <taxon>Burkholderiales</taxon>
        <taxon>Oxalobacteraceae</taxon>
        <taxon>Telluria group</taxon>
        <taxon>Duganella</taxon>
    </lineage>
</organism>
<dbReference type="SUPFAM" id="SSF54427">
    <property type="entry name" value="NTF2-like"/>
    <property type="match status" value="1"/>
</dbReference>
<comment type="caution">
    <text evidence="3">The sequence shown here is derived from an EMBL/GenBank/DDBJ whole genome shotgun (WGS) entry which is preliminary data.</text>
</comment>
<accession>A0A6L5QFR6</accession>
<dbReference type="AlphaFoldDB" id="A0A6L5QFR6"/>
<feature type="chain" id="PRO_5026651343" evidence="1">
    <location>
        <begin position="19"/>
        <end position="139"/>
    </location>
</feature>
<feature type="domain" description="SnoaL-like" evidence="2">
    <location>
        <begin position="32"/>
        <end position="131"/>
    </location>
</feature>
<dbReference type="Gene3D" id="3.10.450.50">
    <property type="match status" value="1"/>
</dbReference>
<keyword evidence="4" id="KW-1185">Reference proteome</keyword>
<evidence type="ECO:0000313" key="3">
    <source>
        <dbReference type="EMBL" id="MRX08603.1"/>
    </source>
</evidence>